<dbReference type="CDD" id="cd07381">
    <property type="entry name" value="MPP_CapA"/>
    <property type="match status" value="1"/>
</dbReference>
<sequence>MHDCTPAELWVSSANRRPRVTAVSPPPRAAWGDAAKGLLIVLVVFWHVVLKTYLQIDWRIGIPIPGVWGLAGDVIWPFLMPLFLLVSGYFAAGALARPWAAVWRPRVVRFLYLYLLWTLIHMVAMWAFPDFPTFVPRSVSEFVEGVTISPPNTWYLYALALYFLVATGLQRVPRWVLLVAASALSVTVAAGVVDVVSNRGSLLYNLLFFLIGAYLAPQIGRFTARPRRLVAGLLLLAYLVVYAVMRVTGTEQVPGVWPVVSVVGVTMGLAVATLLPGMPFLGRGLTWLGARTLPVYLLHMPLLVIADVALVGPLSDAGNAVQLVAALVLPPLLTGALVAACVFLARLTDRDGLSWLWDLPRRRAGRTGSARSTRVPWRTPVAVLVLAAMAVGLSAAAAFPARTSEVRTSSAARSGEVSIGAAGDILLYDMQHAVPDDRGRTYFDDVRPWFTEDIVTGNLEQAISADTGYDKCGRTASCLAFRSDPDAAAYLQGFDFLNQANNHSHDYGRTGFDETRTLLGAVGIDAVGERDEIVVTHVGSTSVAMVGFAPYSGFNRITDLRHVRQLVRAAAAQADIVVVHAHMGAEGPGADAVTAGTEFMYGENRGDPIAFAHAAVDAGADLVIGHGPHVLRGAEFYRGRLIAYSLGNFGGGGVFGAEEETRYGAYLSVRLRADGSIVSGRVRPVRFEFDGGAPRPDSTGHATELMNERSRRDFPDTAALVDGGGVLQGP</sequence>
<reference evidence="4 5" key="1">
    <citation type="submission" date="2015-02" db="EMBL/GenBank/DDBJ databases">
        <title>Draft genome sequences of ten Microbacterium spp. with emphasis on heavy metal contaminated environments.</title>
        <authorList>
            <person name="Corretto E."/>
        </authorList>
    </citation>
    <scope>NUCLEOTIDE SEQUENCE [LARGE SCALE GENOMIC DNA]</scope>
    <source>
        <strain evidence="4 5">BEL163</strain>
    </source>
</reference>
<feature type="transmembrane region" description="Helical" evidence="2">
    <location>
        <begin position="202"/>
        <end position="217"/>
    </location>
</feature>
<dbReference type="InterPro" id="IPR052169">
    <property type="entry name" value="CW_Biosynth-Accessory"/>
</dbReference>
<feature type="transmembrane region" description="Helical" evidence="2">
    <location>
        <begin position="381"/>
        <end position="401"/>
    </location>
</feature>
<feature type="transmembrane region" description="Helical" evidence="2">
    <location>
        <begin position="74"/>
        <end position="95"/>
    </location>
</feature>
<gene>
    <name evidence="4" type="primary">capA</name>
    <name evidence="4" type="ORF">RN51_00498</name>
</gene>
<evidence type="ECO:0000313" key="4">
    <source>
        <dbReference type="EMBL" id="KJL25704.1"/>
    </source>
</evidence>
<protein>
    <submittedName>
        <fullName evidence="4">Capsule biosynthesis protein CapA</fullName>
    </submittedName>
</protein>
<dbReference type="PANTHER" id="PTHR33393:SF11">
    <property type="entry name" value="POLYGLUTAMINE SYNTHESIS ACCESSORY PROTEIN RV0574C-RELATED"/>
    <property type="match status" value="1"/>
</dbReference>
<feature type="transmembrane region" description="Helical" evidence="2">
    <location>
        <begin position="176"/>
        <end position="196"/>
    </location>
</feature>
<dbReference type="Gene3D" id="3.60.21.10">
    <property type="match status" value="1"/>
</dbReference>
<keyword evidence="2" id="KW-0472">Membrane</keyword>
<evidence type="ECO:0000313" key="5">
    <source>
        <dbReference type="Proteomes" id="UP000033725"/>
    </source>
</evidence>
<feature type="transmembrane region" description="Helical" evidence="2">
    <location>
        <begin position="257"/>
        <end position="281"/>
    </location>
</feature>
<keyword evidence="2" id="KW-0812">Transmembrane</keyword>
<accession>A0A0F0KZ61</accession>
<feature type="transmembrane region" description="Helical" evidence="2">
    <location>
        <begin position="154"/>
        <end position="169"/>
    </location>
</feature>
<feature type="domain" description="Capsule synthesis protein CapA" evidence="3">
    <location>
        <begin position="418"/>
        <end position="653"/>
    </location>
</feature>
<feature type="transmembrane region" description="Helical" evidence="2">
    <location>
        <begin position="320"/>
        <end position="345"/>
    </location>
</feature>
<dbReference type="AlphaFoldDB" id="A0A0F0KZ61"/>
<dbReference type="SUPFAM" id="SSF56300">
    <property type="entry name" value="Metallo-dependent phosphatases"/>
    <property type="match status" value="1"/>
</dbReference>
<dbReference type="InterPro" id="IPR002656">
    <property type="entry name" value="Acyl_transf_3_dom"/>
</dbReference>
<evidence type="ECO:0000256" key="2">
    <source>
        <dbReference type="SAM" id="Phobius"/>
    </source>
</evidence>
<feature type="transmembrane region" description="Helical" evidence="2">
    <location>
        <begin position="229"/>
        <end position="245"/>
    </location>
</feature>
<evidence type="ECO:0000259" key="3">
    <source>
        <dbReference type="SMART" id="SM00854"/>
    </source>
</evidence>
<dbReference type="EMBL" id="JYIV01000015">
    <property type="protein sequence ID" value="KJL25704.1"/>
    <property type="molecule type" value="Genomic_DNA"/>
</dbReference>
<feature type="transmembrane region" description="Helical" evidence="2">
    <location>
        <begin position="293"/>
        <end position="314"/>
    </location>
</feature>
<dbReference type="Pfam" id="PF09587">
    <property type="entry name" value="PGA_cap"/>
    <property type="match status" value="1"/>
</dbReference>
<dbReference type="InterPro" id="IPR019079">
    <property type="entry name" value="Capsule_synth_CapA"/>
</dbReference>
<keyword evidence="2" id="KW-1133">Transmembrane helix</keyword>
<dbReference type="PANTHER" id="PTHR33393">
    <property type="entry name" value="POLYGLUTAMINE SYNTHESIS ACCESSORY PROTEIN RV0574C-RELATED"/>
    <property type="match status" value="1"/>
</dbReference>
<dbReference type="PATRIC" id="fig|82380.10.peg.495"/>
<comment type="similarity">
    <text evidence="1">Belongs to the CapA family.</text>
</comment>
<dbReference type="SMART" id="SM00854">
    <property type="entry name" value="PGA_cap"/>
    <property type="match status" value="1"/>
</dbReference>
<name>A0A0F0KZ61_9MICO</name>
<feature type="transmembrane region" description="Helical" evidence="2">
    <location>
        <begin position="107"/>
        <end position="128"/>
    </location>
</feature>
<evidence type="ECO:0000256" key="1">
    <source>
        <dbReference type="ARBA" id="ARBA00005662"/>
    </source>
</evidence>
<comment type="caution">
    <text evidence="4">The sequence shown here is derived from an EMBL/GenBank/DDBJ whole genome shotgun (WGS) entry which is preliminary data.</text>
</comment>
<dbReference type="Pfam" id="PF01757">
    <property type="entry name" value="Acyl_transf_3"/>
    <property type="match status" value="1"/>
</dbReference>
<dbReference type="Proteomes" id="UP000033725">
    <property type="component" value="Unassembled WGS sequence"/>
</dbReference>
<proteinExistence type="inferred from homology"/>
<dbReference type="GO" id="GO:0016747">
    <property type="term" value="F:acyltransferase activity, transferring groups other than amino-acyl groups"/>
    <property type="evidence" value="ECO:0007669"/>
    <property type="project" value="InterPro"/>
</dbReference>
<organism evidence="4 5">
    <name type="scientific">Microbacterium oxydans</name>
    <dbReference type="NCBI Taxonomy" id="82380"/>
    <lineage>
        <taxon>Bacteria</taxon>
        <taxon>Bacillati</taxon>
        <taxon>Actinomycetota</taxon>
        <taxon>Actinomycetes</taxon>
        <taxon>Micrococcales</taxon>
        <taxon>Microbacteriaceae</taxon>
        <taxon>Microbacterium</taxon>
    </lineage>
</organism>
<dbReference type="InterPro" id="IPR029052">
    <property type="entry name" value="Metallo-depent_PP-like"/>
</dbReference>
<feature type="transmembrane region" description="Helical" evidence="2">
    <location>
        <begin position="37"/>
        <end position="54"/>
    </location>
</feature>